<reference evidence="1 2" key="1">
    <citation type="submission" date="2019-05" db="EMBL/GenBank/DDBJ databases">
        <title>Another draft genome of Portunus trituberculatus and its Hox gene families provides insights of decapod evolution.</title>
        <authorList>
            <person name="Jeong J.-H."/>
            <person name="Song I."/>
            <person name="Kim S."/>
            <person name="Choi T."/>
            <person name="Kim D."/>
            <person name="Ryu S."/>
            <person name="Kim W."/>
        </authorList>
    </citation>
    <scope>NUCLEOTIDE SEQUENCE [LARGE SCALE GENOMIC DNA]</scope>
    <source>
        <tissue evidence="1">Muscle</tissue>
    </source>
</reference>
<evidence type="ECO:0000313" key="1">
    <source>
        <dbReference type="EMBL" id="MPC61680.1"/>
    </source>
</evidence>
<proteinExistence type="predicted"/>
<dbReference type="EMBL" id="VSRR010018777">
    <property type="protein sequence ID" value="MPC61680.1"/>
    <property type="molecule type" value="Genomic_DNA"/>
</dbReference>
<organism evidence="1 2">
    <name type="scientific">Portunus trituberculatus</name>
    <name type="common">Swimming crab</name>
    <name type="synonym">Neptunus trituberculatus</name>
    <dbReference type="NCBI Taxonomy" id="210409"/>
    <lineage>
        <taxon>Eukaryota</taxon>
        <taxon>Metazoa</taxon>
        <taxon>Ecdysozoa</taxon>
        <taxon>Arthropoda</taxon>
        <taxon>Crustacea</taxon>
        <taxon>Multicrustacea</taxon>
        <taxon>Malacostraca</taxon>
        <taxon>Eumalacostraca</taxon>
        <taxon>Eucarida</taxon>
        <taxon>Decapoda</taxon>
        <taxon>Pleocyemata</taxon>
        <taxon>Brachyura</taxon>
        <taxon>Eubrachyura</taxon>
        <taxon>Portunoidea</taxon>
        <taxon>Portunidae</taxon>
        <taxon>Portuninae</taxon>
        <taxon>Portunus</taxon>
    </lineage>
</organism>
<name>A0A5B7GNC8_PORTR</name>
<protein>
    <submittedName>
        <fullName evidence="1">Uncharacterized protein</fullName>
    </submittedName>
</protein>
<comment type="caution">
    <text evidence="1">The sequence shown here is derived from an EMBL/GenBank/DDBJ whole genome shotgun (WGS) entry which is preliminary data.</text>
</comment>
<evidence type="ECO:0000313" key="2">
    <source>
        <dbReference type="Proteomes" id="UP000324222"/>
    </source>
</evidence>
<sequence>MGKRVKRAKDLGCGADEKPIQAGFLTCHSPYVPPLIPYASRPPLPAKTTCLIRTLGDFIDFALTPRGGGNHTSPDLFRGERGSVTTHVAQRGEQQWALLGWELRAAR</sequence>
<dbReference type="Proteomes" id="UP000324222">
    <property type="component" value="Unassembled WGS sequence"/>
</dbReference>
<dbReference type="AlphaFoldDB" id="A0A5B7GNC8"/>
<accession>A0A5B7GNC8</accession>
<gene>
    <name evidence="1" type="ORF">E2C01_055755</name>
</gene>
<keyword evidence="2" id="KW-1185">Reference proteome</keyword>